<dbReference type="GO" id="GO:0031071">
    <property type="term" value="F:cysteine desulfurase activity"/>
    <property type="evidence" value="ECO:0007669"/>
    <property type="project" value="UniProtKB-EC"/>
</dbReference>
<comment type="cofactor">
    <cofactor evidence="1 7">
        <name>pyridoxal 5'-phosphate</name>
        <dbReference type="ChEBI" id="CHEBI:597326"/>
    </cofactor>
</comment>
<dbReference type="AlphaFoldDB" id="A0A2K9BJC0"/>
<dbReference type="InterPro" id="IPR020578">
    <property type="entry name" value="Aminotrans_V_PyrdxlP_BS"/>
</dbReference>
<dbReference type="PANTHER" id="PTHR43586:SF8">
    <property type="entry name" value="CYSTEINE DESULFURASE 1, CHLOROPLASTIC"/>
    <property type="match status" value="1"/>
</dbReference>
<dbReference type="Pfam" id="PF00266">
    <property type="entry name" value="Aminotran_5"/>
    <property type="match status" value="1"/>
</dbReference>
<dbReference type="OrthoDB" id="9804366at2"/>
<dbReference type="Gene3D" id="3.40.640.10">
    <property type="entry name" value="Type I PLP-dependent aspartate aminotransferase-like (Major domain)"/>
    <property type="match status" value="1"/>
</dbReference>
<evidence type="ECO:0000256" key="4">
    <source>
        <dbReference type="ARBA" id="ARBA00022679"/>
    </source>
</evidence>
<sequence>MNKIRKQFPILTRESKLIYFDNGATTLKPKSVIEAEEYYLKTISANPHTNDYQIAYQANEIIAQTRQQTAKFINAASCQEIVFTSGTTFAINQIAQGIKKILKPGDEILTTSLEHSANLLPWIVVAKQVQAKVKTLELNSDGGINLEALKQKITLQTKIVTFAHVSNTFGYENNVLEISKVIRKINPNVIIVVDAAQSVAHTEIDVQKWDIDFLAFSAHKMYGPFGLGILWGKMALLDQLEPLLYGGGMSLTIDENLEDYYLATTPEKFEGGTPNISAIYAFQKSLDFIESISIKEIKSYEKMLKHYFIDQVKQANLQAKIDFYNLDSLSPIVILNVKGINPQDIATFLDLKYHIAARSGSHCARRTVDLINTKVSLRISFAVYNTVEEIDVLIEALKHTDEFLDVLF</sequence>
<dbReference type="Proteomes" id="UP000233419">
    <property type="component" value="Chromosome"/>
</dbReference>
<evidence type="ECO:0000256" key="5">
    <source>
        <dbReference type="ARBA" id="ARBA00022898"/>
    </source>
</evidence>
<evidence type="ECO:0000256" key="6">
    <source>
        <dbReference type="ARBA" id="ARBA00050776"/>
    </source>
</evidence>
<keyword evidence="9" id="KW-0032">Aminotransferase</keyword>
<name>A0A2K9BJC0_9MOLU</name>
<dbReference type="SUPFAM" id="SSF53383">
    <property type="entry name" value="PLP-dependent transferases"/>
    <property type="match status" value="1"/>
</dbReference>
<evidence type="ECO:0000259" key="8">
    <source>
        <dbReference type="Pfam" id="PF00266"/>
    </source>
</evidence>
<evidence type="ECO:0000313" key="10">
    <source>
        <dbReference type="Proteomes" id="UP000233419"/>
    </source>
</evidence>
<dbReference type="InterPro" id="IPR000192">
    <property type="entry name" value="Aminotrans_V_dom"/>
</dbReference>
<dbReference type="PROSITE" id="PS00595">
    <property type="entry name" value="AA_TRANSFER_CLASS_5"/>
    <property type="match status" value="1"/>
</dbReference>
<keyword evidence="10" id="KW-1185">Reference proteome</keyword>
<protein>
    <recommendedName>
        <fullName evidence="3">cysteine desulfurase</fullName>
        <ecNumber evidence="3">2.8.1.7</ecNumber>
    </recommendedName>
</protein>
<accession>A0A2K9BJC0</accession>
<comment type="catalytic activity">
    <reaction evidence="6">
        <text>(sulfur carrier)-H + L-cysteine = (sulfur carrier)-SH + L-alanine</text>
        <dbReference type="Rhea" id="RHEA:43892"/>
        <dbReference type="Rhea" id="RHEA-COMP:14737"/>
        <dbReference type="Rhea" id="RHEA-COMP:14739"/>
        <dbReference type="ChEBI" id="CHEBI:29917"/>
        <dbReference type="ChEBI" id="CHEBI:35235"/>
        <dbReference type="ChEBI" id="CHEBI:57972"/>
        <dbReference type="ChEBI" id="CHEBI:64428"/>
        <dbReference type="EC" id="2.8.1.7"/>
    </reaction>
</comment>
<dbReference type="InterPro" id="IPR015421">
    <property type="entry name" value="PyrdxlP-dep_Trfase_major"/>
</dbReference>
<dbReference type="KEGG" id="msyr:CXP39_01265"/>
<dbReference type="GO" id="GO:0006534">
    <property type="term" value="P:cysteine metabolic process"/>
    <property type="evidence" value="ECO:0007669"/>
    <property type="project" value="InterPro"/>
</dbReference>
<evidence type="ECO:0000256" key="3">
    <source>
        <dbReference type="ARBA" id="ARBA00012239"/>
    </source>
</evidence>
<dbReference type="GO" id="GO:0030170">
    <property type="term" value="F:pyridoxal phosphate binding"/>
    <property type="evidence" value="ECO:0007669"/>
    <property type="project" value="InterPro"/>
</dbReference>
<dbReference type="CDD" id="cd06453">
    <property type="entry name" value="SufS_like"/>
    <property type="match status" value="1"/>
</dbReference>
<dbReference type="EC" id="2.8.1.7" evidence="3"/>
<dbReference type="GO" id="GO:0008483">
    <property type="term" value="F:transaminase activity"/>
    <property type="evidence" value="ECO:0007669"/>
    <property type="project" value="UniProtKB-KW"/>
</dbReference>
<dbReference type="InterPro" id="IPR015422">
    <property type="entry name" value="PyrdxlP-dep_Trfase_small"/>
</dbReference>
<dbReference type="Gene3D" id="3.90.1150.10">
    <property type="entry name" value="Aspartate Aminotransferase, domain 1"/>
    <property type="match status" value="1"/>
</dbReference>
<dbReference type="InterPro" id="IPR015424">
    <property type="entry name" value="PyrdxlP-dep_Trfase"/>
</dbReference>
<keyword evidence="4 9" id="KW-0808">Transferase</keyword>
<evidence type="ECO:0000313" key="9">
    <source>
        <dbReference type="EMBL" id="AUF83431.1"/>
    </source>
</evidence>
<dbReference type="PANTHER" id="PTHR43586">
    <property type="entry name" value="CYSTEINE DESULFURASE"/>
    <property type="match status" value="1"/>
</dbReference>
<dbReference type="PIRSF" id="PIRSF005572">
    <property type="entry name" value="NifS"/>
    <property type="match status" value="1"/>
</dbReference>
<organism evidence="9 10">
    <name type="scientific">Mesoplasma syrphidae</name>
    <dbReference type="NCBI Taxonomy" id="225999"/>
    <lineage>
        <taxon>Bacteria</taxon>
        <taxon>Bacillati</taxon>
        <taxon>Mycoplasmatota</taxon>
        <taxon>Mollicutes</taxon>
        <taxon>Entomoplasmatales</taxon>
        <taxon>Entomoplasmataceae</taxon>
        <taxon>Mesoplasma</taxon>
    </lineage>
</organism>
<dbReference type="InterPro" id="IPR016454">
    <property type="entry name" value="Cysteine_dSase"/>
</dbReference>
<evidence type="ECO:0000256" key="2">
    <source>
        <dbReference type="ARBA" id="ARBA00010447"/>
    </source>
</evidence>
<dbReference type="EMBL" id="CP025257">
    <property type="protein sequence ID" value="AUF83431.1"/>
    <property type="molecule type" value="Genomic_DNA"/>
</dbReference>
<comment type="similarity">
    <text evidence="2">Belongs to the class-V pyridoxal-phosphate-dependent aminotransferase family. Csd subfamily.</text>
</comment>
<gene>
    <name evidence="9" type="ORF">CXP39_01265</name>
</gene>
<dbReference type="InterPro" id="IPR010970">
    <property type="entry name" value="Cys_dSase_SufS"/>
</dbReference>
<dbReference type="RefSeq" id="WP_027048625.1">
    <property type="nucleotide sequence ID" value="NZ_CP025257.1"/>
</dbReference>
<evidence type="ECO:0000256" key="7">
    <source>
        <dbReference type="RuleBase" id="RU004504"/>
    </source>
</evidence>
<keyword evidence="5" id="KW-0663">Pyridoxal phosphate</keyword>
<evidence type="ECO:0000256" key="1">
    <source>
        <dbReference type="ARBA" id="ARBA00001933"/>
    </source>
</evidence>
<feature type="domain" description="Aminotransferase class V" evidence="8">
    <location>
        <begin position="18"/>
        <end position="393"/>
    </location>
</feature>
<reference evidence="9 10" key="1">
    <citation type="submission" date="2017-12" db="EMBL/GenBank/DDBJ databases">
        <title>Mesoplasma syrphidae YJS, Complete Genome.</title>
        <authorList>
            <person name="Knight T.F."/>
            <person name="Citino T."/>
            <person name="Rubinstein R."/>
            <person name="Neuschaefer Z."/>
        </authorList>
    </citation>
    <scope>NUCLEOTIDE SEQUENCE [LARGE SCALE GENOMIC DNA]</scope>
    <source>
        <strain evidence="9 10">YJS</strain>
    </source>
</reference>
<proteinExistence type="inferred from homology"/>